<evidence type="ECO:0000256" key="1">
    <source>
        <dbReference type="ARBA" id="ARBA00008535"/>
    </source>
</evidence>
<protein>
    <recommendedName>
        <fullName evidence="4">AIG1-type G domain-containing protein</fullName>
    </recommendedName>
</protein>
<accession>A0A3B5B5U9</accession>
<keyword evidence="3" id="KW-0342">GTP-binding</keyword>
<sequence length="276" mass="31113">MNKNGTSFLMALLGKTGAGKSSLVQTIFGEPVFNIHHSANSGTSKCKKATRQVDGGSITVIDTPGFFDNRTSDDEPNFEIIDSIIERRCDGLDAFLIVLKVERFTEHENEVVSKIRKYFSEEVFNYSAVVFTHGDQLSENMNIKDFISNNKHLKDLVETCGGRCHVVDNKYWQNNQQGEYRSNQFQVAQLLNTIDDMVKRNGGGCYSTEMLQEWKRQQRKPSLVSFLRIVRRWMKCVTRQPVRTLFGVAAIIGALLIVKAVKVQAAAVGEETHTVL</sequence>
<dbReference type="AlphaFoldDB" id="A0A3B5B5U9"/>
<evidence type="ECO:0000313" key="5">
    <source>
        <dbReference type="Ensembl" id="ENSSPAP00000021087.1"/>
    </source>
</evidence>
<proteinExistence type="inferred from homology"/>
<evidence type="ECO:0000259" key="4">
    <source>
        <dbReference type="PROSITE" id="PS51720"/>
    </source>
</evidence>
<dbReference type="Ensembl" id="ENSSPAT00000021403.1">
    <property type="protein sequence ID" value="ENSSPAP00000021087.1"/>
    <property type="gene ID" value="ENSSPAG00000015891.1"/>
</dbReference>
<dbReference type="SUPFAM" id="SSF52540">
    <property type="entry name" value="P-loop containing nucleoside triphosphate hydrolases"/>
    <property type="match status" value="1"/>
</dbReference>
<dbReference type="FunFam" id="3.40.50.300:FF:000366">
    <property type="entry name" value="GTPase, IMAP family member 2"/>
    <property type="match status" value="1"/>
</dbReference>
<dbReference type="PROSITE" id="PS51720">
    <property type="entry name" value="G_AIG1"/>
    <property type="match status" value="1"/>
</dbReference>
<dbReference type="GO" id="GO:0005525">
    <property type="term" value="F:GTP binding"/>
    <property type="evidence" value="ECO:0007669"/>
    <property type="project" value="UniProtKB-KW"/>
</dbReference>
<name>A0A3B5B5U9_9TELE</name>
<keyword evidence="2" id="KW-0547">Nucleotide-binding</keyword>
<dbReference type="STRING" id="144197.ENSSPAP00000021087"/>
<dbReference type="PANTHER" id="PTHR10903">
    <property type="entry name" value="GTPASE, IMAP FAMILY MEMBER-RELATED"/>
    <property type="match status" value="1"/>
</dbReference>
<dbReference type="Pfam" id="PF04548">
    <property type="entry name" value="AIG1"/>
    <property type="match status" value="1"/>
</dbReference>
<dbReference type="InterPro" id="IPR045058">
    <property type="entry name" value="GIMA/IAN/Toc"/>
</dbReference>
<dbReference type="InterPro" id="IPR027417">
    <property type="entry name" value="P-loop_NTPase"/>
</dbReference>
<dbReference type="Gene3D" id="3.40.50.300">
    <property type="entry name" value="P-loop containing nucleotide triphosphate hydrolases"/>
    <property type="match status" value="1"/>
</dbReference>
<feature type="domain" description="AIG1-type G" evidence="4">
    <location>
        <begin position="5"/>
        <end position="215"/>
    </location>
</feature>
<dbReference type="GeneTree" id="ENSGT01150000286992"/>
<evidence type="ECO:0000256" key="3">
    <source>
        <dbReference type="ARBA" id="ARBA00023134"/>
    </source>
</evidence>
<organism evidence="5">
    <name type="scientific">Stegastes partitus</name>
    <name type="common">bicolor damselfish</name>
    <dbReference type="NCBI Taxonomy" id="144197"/>
    <lineage>
        <taxon>Eukaryota</taxon>
        <taxon>Metazoa</taxon>
        <taxon>Chordata</taxon>
        <taxon>Craniata</taxon>
        <taxon>Vertebrata</taxon>
        <taxon>Euteleostomi</taxon>
        <taxon>Actinopterygii</taxon>
        <taxon>Neopterygii</taxon>
        <taxon>Teleostei</taxon>
        <taxon>Neoteleostei</taxon>
        <taxon>Acanthomorphata</taxon>
        <taxon>Ovalentaria</taxon>
        <taxon>Pomacentridae</taxon>
        <taxon>Stegastes</taxon>
    </lineage>
</organism>
<comment type="similarity">
    <text evidence="1">Belongs to the TRAFAC class TrmE-Era-EngA-EngB-Septin-like GTPase superfamily. AIG1/Toc34/Toc159-like paraseptin GTPase family. IAN subfamily.</text>
</comment>
<dbReference type="PANTHER" id="PTHR10903:SF62">
    <property type="entry name" value="GTPASE IMAP FAMILY MEMBER 4-LIKE-RELATED"/>
    <property type="match status" value="1"/>
</dbReference>
<reference evidence="5" key="1">
    <citation type="submission" date="2023-09" db="UniProtKB">
        <authorList>
            <consortium name="Ensembl"/>
        </authorList>
    </citation>
    <scope>IDENTIFICATION</scope>
</reference>
<dbReference type="InterPro" id="IPR006703">
    <property type="entry name" value="G_AIG1"/>
</dbReference>
<evidence type="ECO:0000256" key="2">
    <source>
        <dbReference type="ARBA" id="ARBA00022741"/>
    </source>
</evidence>